<dbReference type="AlphaFoldDB" id="A0A0C2WFP4"/>
<evidence type="ECO:0000313" key="1">
    <source>
        <dbReference type="EMBL" id="KIL55416.1"/>
    </source>
</evidence>
<dbReference type="EMBL" id="KN818520">
    <property type="protein sequence ID" value="KIL55416.1"/>
    <property type="molecule type" value="Genomic_DNA"/>
</dbReference>
<evidence type="ECO:0000313" key="2">
    <source>
        <dbReference type="Proteomes" id="UP000054549"/>
    </source>
</evidence>
<dbReference type="HOGENOM" id="CLU_2222568_0_0_1"/>
<protein>
    <submittedName>
        <fullName evidence="1">Uncharacterized protein</fullName>
    </submittedName>
</protein>
<keyword evidence="2" id="KW-1185">Reference proteome</keyword>
<proteinExistence type="predicted"/>
<accession>A0A0C2WFP4</accession>
<sequence length="106" mass="11702">MPHTITVAPLQKQVVEHLRAFIYNLSDILHLTCNISTGLGRTIFPNPSGIHLCSSRIGFPLQPICNGLILLVLDSWWSPPLSTTLHIYQGSQTITVNVDPSALHHL</sequence>
<reference evidence="1 2" key="1">
    <citation type="submission" date="2014-04" db="EMBL/GenBank/DDBJ databases">
        <title>Evolutionary Origins and Diversification of the Mycorrhizal Mutualists.</title>
        <authorList>
            <consortium name="DOE Joint Genome Institute"/>
            <consortium name="Mycorrhizal Genomics Consortium"/>
            <person name="Kohler A."/>
            <person name="Kuo A."/>
            <person name="Nagy L.G."/>
            <person name="Floudas D."/>
            <person name="Copeland A."/>
            <person name="Barry K.W."/>
            <person name="Cichocki N."/>
            <person name="Veneault-Fourrey C."/>
            <person name="LaButti K."/>
            <person name="Lindquist E.A."/>
            <person name="Lipzen A."/>
            <person name="Lundell T."/>
            <person name="Morin E."/>
            <person name="Murat C."/>
            <person name="Riley R."/>
            <person name="Ohm R."/>
            <person name="Sun H."/>
            <person name="Tunlid A."/>
            <person name="Henrissat B."/>
            <person name="Grigoriev I.V."/>
            <person name="Hibbett D.S."/>
            <person name="Martin F."/>
        </authorList>
    </citation>
    <scope>NUCLEOTIDE SEQUENCE [LARGE SCALE GENOMIC DNA]</scope>
    <source>
        <strain evidence="1 2">Koide BX008</strain>
    </source>
</reference>
<organism evidence="1 2">
    <name type="scientific">Amanita muscaria (strain Koide BX008)</name>
    <dbReference type="NCBI Taxonomy" id="946122"/>
    <lineage>
        <taxon>Eukaryota</taxon>
        <taxon>Fungi</taxon>
        <taxon>Dikarya</taxon>
        <taxon>Basidiomycota</taxon>
        <taxon>Agaricomycotina</taxon>
        <taxon>Agaricomycetes</taxon>
        <taxon>Agaricomycetidae</taxon>
        <taxon>Agaricales</taxon>
        <taxon>Pluteineae</taxon>
        <taxon>Amanitaceae</taxon>
        <taxon>Amanita</taxon>
    </lineage>
</organism>
<name>A0A0C2WFP4_AMAMK</name>
<dbReference type="Proteomes" id="UP000054549">
    <property type="component" value="Unassembled WGS sequence"/>
</dbReference>
<gene>
    <name evidence="1" type="ORF">M378DRAFT_17978</name>
</gene>
<dbReference type="InParanoid" id="A0A0C2WFP4"/>